<proteinExistence type="predicted"/>
<dbReference type="OrthoDB" id="9801705at2759"/>
<reference evidence="3" key="3">
    <citation type="submission" date="2025-09" db="UniProtKB">
        <authorList>
            <consortium name="Ensembl"/>
        </authorList>
    </citation>
    <scope>IDENTIFICATION</scope>
</reference>
<dbReference type="Pfam" id="PF04218">
    <property type="entry name" value="CENP-B_N"/>
    <property type="match status" value="1"/>
</dbReference>
<dbReference type="GO" id="GO:0003677">
    <property type="term" value="F:DNA binding"/>
    <property type="evidence" value="ECO:0007669"/>
    <property type="project" value="InterPro"/>
</dbReference>
<dbReference type="AlphaFoldDB" id="A0A8C9TCK4"/>
<sequence>MAQKRKTSDAGNSDMPKRSRNVLPLSEKMKVLDLIRKEKKSYAEVAKMYEKNESSIREIVKKEKEIRASFAIAPQTAKVTATVRNKCLVKMEKALNLWVEDMNRKCPPQLAPFDAEEQRLYSELLPGD</sequence>
<evidence type="ECO:0000259" key="2">
    <source>
        <dbReference type="Pfam" id="PF04218"/>
    </source>
</evidence>
<organism evidence="3 4">
    <name type="scientific">Scleropages formosus</name>
    <name type="common">Asian bonytongue</name>
    <name type="synonym">Osteoglossum formosum</name>
    <dbReference type="NCBI Taxonomy" id="113540"/>
    <lineage>
        <taxon>Eukaryota</taxon>
        <taxon>Metazoa</taxon>
        <taxon>Chordata</taxon>
        <taxon>Craniata</taxon>
        <taxon>Vertebrata</taxon>
        <taxon>Euteleostomi</taxon>
        <taxon>Actinopterygii</taxon>
        <taxon>Neopterygii</taxon>
        <taxon>Teleostei</taxon>
        <taxon>Osteoglossocephala</taxon>
        <taxon>Osteoglossomorpha</taxon>
        <taxon>Osteoglossiformes</taxon>
        <taxon>Osteoglossidae</taxon>
        <taxon>Scleropages</taxon>
    </lineage>
</organism>
<keyword evidence="4" id="KW-1185">Reference proteome</keyword>
<accession>A0A8C9TCK4</accession>
<dbReference type="Proteomes" id="UP000694397">
    <property type="component" value="Chromosome 3"/>
</dbReference>
<evidence type="ECO:0000313" key="3">
    <source>
        <dbReference type="Ensembl" id="ENSSFOP00015047784.1"/>
    </source>
</evidence>
<dbReference type="SUPFAM" id="SSF46689">
    <property type="entry name" value="Homeodomain-like"/>
    <property type="match status" value="1"/>
</dbReference>
<dbReference type="GeneTree" id="ENSGT00950000185052"/>
<dbReference type="InterPro" id="IPR007889">
    <property type="entry name" value="HTH_Psq"/>
</dbReference>
<dbReference type="InterPro" id="IPR009057">
    <property type="entry name" value="Homeodomain-like_sf"/>
</dbReference>
<protein>
    <recommendedName>
        <fullName evidence="2">HTH psq-type domain-containing protein</fullName>
    </recommendedName>
</protein>
<feature type="domain" description="HTH psq-type" evidence="2">
    <location>
        <begin position="17"/>
        <end position="70"/>
    </location>
</feature>
<evidence type="ECO:0000313" key="4">
    <source>
        <dbReference type="Proteomes" id="UP000694397"/>
    </source>
</evidence>
<feature type="region of interest" description="Disordered" evidence="1">
    <location>
        <begin position="1"/>
        <end position="22"/>
    </location>
</feature>
<reference evidence="3" key="2">
    <citation type="submission" date="2025-08" db="UniProtKB">
        <authorList>
            <consortium name="Ensembl"/>
        </authorList>
    </citation>
    <scope>IDENTIFICATION</scope>
</reference>
<name>A0A8C9TCK4_SCLFO</name>
<evidence type="ECO:0000256" key="1">
    <source>
        <dbReference type="SAM" id="MobiDB-lite"/>
    </source>
</evidence>
<reference evidence="3 4" key="1">
    <citation type="submission" date="2019-04" db="EMBL/GenBank/DDBJ databases">
        <authorList>
            <consortium name="Wellcome Sanger Institute Data Sharing"/>
        </authorList>
    </citation>
    <scope>NUCLEOTIDE SEQUENCE [LARGE SCALE GENOMIC DNA]</scope>
</reference>
<dbReference type="Ensembl" id="ENSSFOT00015067355.1">
    <property type="protein sequence ID" value="ENSSFOP00015047784.1"/>
    <property type="gene ID" value="ENSSFOG00015031972.1"/>
</dbReference>